<accession>A0A1G6GDB5</accession>
<feature type="transmembrane region" description="Helical" evidence="7">
    <location>
        <begin position="380"/>
        <end position="402"/>
    </location>
</feature>
<dbReference type="RefSeq" id="WP_092605569.1">
    <property type="nucleotide sequence ID" value="NZ_FMYF01000001.1"/>
</dbReference>
<dbReference type="GO" id="GO:0022857">
    <property type="term" value="F:transmembrane transporter activity"/>
    <property type="evidence" value="ECO:0007669"/>
    <property type="project" value="InterPro"/>
</dbReference>
<dbReference type="InterPro" id="IPR011701">
    <property type="entry name" value="MFS"/>
</dbReference>
<evidence type="ECO:0000256" key="2">
    <source>
        <dbReference type="ARBA" id="ARBA00022448"/>
    </source>
</evidence>
<dbReference type="PANTHER" id="PTHR42718:SF9">
    <property type="entry name" value="MAJOR FACILITATOR SUPERFAMILY MULTIDRUG TRANSPORTER MFSC"/>
    <property type="match status" value="1"/>
</dbReference>
<dbReference type="SUPFAM" id="SSF103473">
    <property type="entry name" value="MFS general substrate transporter"/>
    <property type="match status" value="1"/>
</dbReference>
<keyword evidence="6" id="KW-0129">CBS domain</keyword>
<feature type="transmembrane region" description="Helical" evidence="7">
    <location>
        <begin position="67"/>
        <end position="93"/>
    </location>
</feature>
<name>A0A1G6GDB5_9ACTN</name>
<dbReference type="Pfam" id="PF07690">
    <property type="entry name" value="MFS_1"/>
    <property type="match status" value="1"/>
</dbReference>
<sequence length="628" mass="65281">MIAVSAAAAFLATFNETFLNVAFTPIMQDFGIDVNTVQWLTTGYLLVAAVFVPVSVVLYHRFPTRPLVVAVLAIMVVGSVVGALAPTFGVLLIGRLLQAVGTGLITPIGMNIALAVAPREKLGLTMGIMAAMTTLGPSLAIVLSGAMLTTQPWTTLMWAFGALTLVLLVASAIILRTVADLGRPVFDIASFLLVAVGLGGVLYAVTAAFSGSLVYTLVSGVVGLVALWLFIRRQKHIEHPLLNLRPFSNSAFTVGVLMTMLGLLFVFAMNVIIPLFLQGAHGTAPMVASLTLAPGILLTVVMGPIAGRLFDRHGGRWSIPLGFLAMAVFVTCVGVAAGQTSIVLFGLLYVPAVLATAFVIGPSQTFALSSLNPETSPHGVAVVSTSFQIAGCVGTSLATGIYGALTAANLGSSASDFDAQLVGFRGAVALVVVTSLIGIVLAIAATRRGRVEQPAEASLSAATTVASVLEPDVYTLTSDQTVLEALRTFAERGISGAPVVHADGSLAGFLSDGDVMRYLSANHPSSASIYTYLVDAGEDVDRAMTDLADVNVLRLATRDVITIDVNASIADAVAILSDTRLKKVPVLDGDNPRPVGIVSRSAINRLVIAGYLREREDITTATKVPAAV</sequence>
<gene>
    <name evidence="10" type="ORF">GA0111570_101261</name>
</gene>
<feature type="domain" description="CBS" evidence="9">
    <location>
        <begin position="469"/>
        <end position="525"/>
    </location>
</feature>
<feature type="domain" description="Major facilitator superfamily (MFS) profile" evidence="8">
    <location>
        <begin position="1"/>
        <end position="450"/>
    </location>
</feature>
<keyword evidence="11" id="KW-1185">Reference proteome</keyword>
<feature type="transmembrane region" description="Helical" evidence="7">
    <location>
        <begin position="342"/>
        <end position="360"/>
    </location>
</feature>
<organism evidence="10 11">
    <name type="scientific">Raineyella antarctica</name>
    <dbReference type="NCBI Taxonomy" id="1577474"/>
    <lineage>
        <taxon>Bacteria</taxon>
        <taxon>Bacillati</taxon>
        <taxon>Actinomycetota</taxon>
        <taxon>Actinomycetes</taxon>
        <taxon>Propionibacteriales</taxon>
        <taxon>Propionibacteriaceae</taxon>
        <taxon>Raineyella</taxon>
    </lineage>
</organism>
<evidence type="ECO:0000256" key="7">
    <source>
        <dbReference type="SAM" id="Phobius"/>
    </source>
</evidence>
<proteinExistence type="predicted"/>
<feature type="transmembrane region" description="Helical" evidence="7">
    <location>
        <begin position="99"/>
        <end position="117"/>
    </location>
</feature>
<feature type="transmembrane region" description="Helical" evidence="7">
    <location>
        <begin position="129"/>
        <end position="150"/>
    </location>
</feature>
<dbReference type="Gene3D" id="3.10.580.10">
    <property type="entry name" value="CBS-domain"/>
    <property type="match status" value="1"/>
</dbReference>
<dbReference type="Proteomes" id="UP000199086">
    <property type="component" value="Unassembled WGS sequence"/>
</dbReference>
<dbReference type="Pfam" id="PF00571">
    <property type="entry name" value="CBS"/>
    <property type="match status" value="2"/>
</dbReference>
<dbReference type="AlphaFoldDB" id="A0A1G6GDB5"/>
<dbReference type="PROSITE" id="PS50850">
    <property type="entry name" value="MFS"/>
    <property type="match status" value="1"/>
</dbReference>
<dbReference type="OrthoDB" id="9812221at2"/>
<evidence type="ECO:0000259" key="9">
    <source>
        <dbReference type="PROSITE" id="PS51371"/>
    </source>
</evidence>
<protein>
    <submittedName>
        <fullName evidence="10">MFS transporter, DHA2 family, lincomycin resistance protein</fullName>
    </submittedName>
</protein>
<dbReference type="EMBL" id="FMYF01000001">
    <property type="protein sequence ID" value="SDB79987.1"/>
    <property type="molecule type" value="Genomic_DNA"/>
</dbReference>
<dbReference type="STRING" id="1577474.GA0111570_101261"/>
<comment type="subcellular location">
    <subcellularLocation>
        <location evidence="1">Cell membrane</location>
        <topology evidence="1">Multi-pass membrane protein</topology>
    </subcellularLocation>
</comment>
<evidence type="ECO:0000256" key="1">
    <source>
        <dbReference type="ARBA" id="ARBA00004651"/>
    </source>
</evidence>
<dbReference type="PANTHER" id="PTHR42718">
    <property type="entry name" value="MAJOR FACILITATOR SUPERFAMILY MULTIDRUG TRANSPORTER MFSC"/>
    <property type="match status" value="1"/>
</dbReference>
<dbReference type="InterPro" id="IPR046342">
    <property type="entry name" value="CBS_dom_sf"/>
</dbReference>
<feature type="transmembrane region" description="Helical" evidence="7">
    <location>
        <begin position="43"/>
        <end position="60"/>
    </location>
</feature>
<evidence type="ECO:0000256" key="4">
    <source>
        <dbReference type="ARBA" id="ARBA00022989"/>
    </source>
</evidence>
<feature type="transmembrane region" description="Helical" evidence="7">
    <location>
        <begin position="317"/>
        <end position="336"/>
    </location>
</feature>
<evidence type="ECO:0000259" key="8">
    <source>
        <dbReference type="PROSITE" id="PS50850"/>
    </source>
</evidence>
<evidence type="ECO:0000256" key="6">
    <source>
        <dbReference type="PROSITE-ProRule" id="PRU00703"/>
    </source>
</evidence>
<evidence type="ECO:0000313" key="11">
    <source>
        <dbReference type="Proteomes" id="UP000199086"/>
    </source>
</evidence>
<reference evidence="10 11" key="1">
    <citation type="submission" date="2016-06" db="EMBL/GenBank/DDBJ databases">
        <authorList>
            <person name="Olsen C.W."/>
            <person name="Carey S."/>
            <person name="Hinshaw L."/>
            <person name="Karasin A.I."/>
        </authorList>
    </citation>
    <scope>NUCLEOTIDE SEQUENCE [LARGE SCALE GENOMIC DNA]</scope>
    <source>
        <strain evidence="10 11">LZ-22</strain>
    </source>
</reference>
<keyword evidence="3 7" id="KW-0812">Transmembrane</keyword>
<dbReference type="InterPro" id="IPR000644">
    <property type="entry name" value="CBS_dom"/>
</dbReference>
<dbReference type="InterPro" id="IPR036259">
    <property type="entry name" value="MFS_trans_sf"/>
</dbReference>
<dbReference type="PROSITE" id="PS51371">
    <property type="entry name" value="CBS"/>
    <property type="match status" value="2"/>
</dbReference>
<feature type="transmembrane region" description="Helical" evidence="7">
    <location>
        <begin position="422"/>
        <end position="444"/>
    </location>
</feature>
<feature type="transmembrane region" description="Helical" evidence="7">
    <location>
        <begin position="212"/>
        <end position="231"/>
    </location>
</feature>
<dbReference type="PRINTS" id="PR01036">
    <property type="entry name" value="TCRTETB"/>
</dbReference>
<dbReference type="GO" id="GO:0005886">
    <property type="term" value="C:plasma membrane"/>
    <property type="evidence" value="ECO:0007669"/>
    <property type="project" value="UniProtKB-SubCell"/>
</dbReference>
<keyword evidence="5 7" id="KW-0472">Membrane</keyword>
<dbReference type="Gene3D" id="1.20.1250.20">
    <property type="entry name" value="MFS general substrate transporter like domains"/>
    <property type="match status" value="2"/>
</dbReference>
<feature type="transmembrane region" description="Helical" evidence="7">
    <location>
        <begin position="283"/>
        <end position="305"/>
    </location>
</feature>
<feature type="transmembrane region" description="Helical" evidence="7">
    <location>
        <begin position="156"/>
        <end position="178"/>
    </location>
</feature>
<feature type="domain" description="CBS" evidence="9">
    <location>
        <begin position="556"/>
        <end position="614"/>
    </location>
</feature>
<feature type="transmembrane region" description="Helical" evidence="7">
    <location>
        <begin position="252"/>
        <end position="277"/>
    </location>
</feature>
<keyword evidence="2" id="KW-0813">Transport</keyword>
<feature type="transmembrane region" description="Helical" evidence="7">
    <location>
        <begin position="185"/>
        <end position="206"/>
    </location>
</feature>
<dbReference type="SUPFAM" id="SSF54631">
    <property type="entry name" value="CBS-domain pair"/>
    <property type="match status" value="1"/>
</dbReference>
<dbReference type="InterPro" id="IPR020846">
    <property type="entry name" value="MFS_dom"/>
</dbReference>
<evidence type="ECO:0000256" key="3">
    <source>
        <dbReference type="ARBA" id="ARBA00022692"/>
    </source>
</evidence>
<evidence type="ECO:0000313" key="10">
    <source>
        <dbReference type="EMBL" id="SDB79987.1"/>
    </source>
</evidence>
<evidence type="ECO:0000256" key="5">
    <source>
        <dbReference type="ARBA" id="ARBA00023136"/>
    </source>
</evidence>
<dbReference type="SMART" id="SM00116">
    <property type="entry name" value="CBS"/>
    <property type="match status" value="2"/>
</dbReference>
<keyword evidence="4 7" id="KW-1133">Transmembrane helix</keyword>